<dbReference type="KEGG" id="lkm:EFP84_18110"/>
<dbReference type="Proteomes" id="UP000276407">
    <property type="component" value="Chromosome 1"/>
</dbReference>
<organism evidence="1 2">
    <name type="scientific">Leptospira kmetyi</name>
    <dbReference type="NCBI Taxonomy" id="408139"/>
    <lineage>
        <taxon>Bacteria</taxon>
        <taxon>Pseudomonadati</taxon>
        <taxon>Spirochaetota</taxon>
        <taxon>Spirochaetia</taxon>
        <taxon>Leptospirales</taxon>
        <taxon>Leptospiraceae</taxon>
        <taxon>Leptospira</taxon>
    </lineage>
</organism>
<dbReference type="RefSeq" id="WP_123180219.1">
    <property type="nucleotide sequence ID" value="NZ_CP033614.1"/>
</dbReference>
<accession>A0AAD0UW46</accession>
<name>A0AAD0UW46_9LEPT</name>
<dbReference type="AlphaFoldDB" id="A0AAD0UW46"/>
<evidence type="ECO:0000313" key="1">
    <source>
        <dbReference type="EMBL" id="AYV57237.1"/>
    </source>
</evidence>
<protein>
    <submittedName>
        <fullName evidence="1">Glycosyltransferase</fullName>
    </submittedName>
</protein>
<dbReference type="SUPFAM" id="SSF53448">
    <property type="entry name" value="Nucleotide-diphospho-sugar transferases"/>
    <property type="match status" value="1"/>
</dbReference>
<dbReference type="EMBL" id="CP033614">
    <property type="protein sequence ID" value="AYV57237.1"/>
    <property type="molecule type" value="Genomic_DNA"/>
</dbReference>
<dbReference type="InterPro" id="IPR029044">
    <property type="entry name" value="Nucleotide-diphossugar_trans"/>
</dbReference>
<dbReference type="Gene3D" id="3.90.550.10">
    <property type="entry name" value="Spore Coat Polysaccharide Biosynthesis Protein SpsA, Chain A"/>
    <property type="match status" value="1"/>
</dbReference>
<gene>
    <name evidence="1" type="ORF">EFP84_18110</name>
</gene>
<proteinExistence type="predicted"/>
<reference evidence="1 2" key="1">
    <citation type="submission" date="2018-11" db="EMBL/GenBank/DDBJ databases">
        <title>Complete genome sequence of Leptospira kmetyi isolate LS 001/16 from soil sample associated with a leptospirosis patient in Kelantan.</title>
        <authorList>
            <person name="Muhammad Yusoff F."/>
            <person name="Muhammad Yusoff S."/>
            <person name="Ahmad M.N."/>
            <person name="Yusof N.Y."/>
            <person name="Aziah I."/>
        </authorList>
    </citation>
    <scope>NUCLEOTIDE SEQUENCE [LARGE SCALE GENOMIC DNA]</scope>
    <source>
        <strain evidence="1 2">LS 001/16</strain>
    </source>
</reference>
<sequence>MNLAPIALFVYNRPEHTKITLDSLARNEYANRSELFIFADGPKNGKNIDSLNEVRSIIKNVSGFKNITIVERERNYGLANSIIAGVTELTEKFGRVIVLEDDMVTSKFFLTFLNQGLNYYEKENRVISIHAYRLPFVENAPETYFLRGADCWGWATWKRGWSQFESNGQKLLDQLTSKNLNYDFDFQGSYPYIQMLKDQILAKNDSWAIRWYASAFLQDKLTLYPGRSLVQNIGLDASGTHCLVTDEYDVDLSISPIRIGSIEIKENVEIRDFYKKYFYSLRHAEPKGFTRAKIFLFLKQTFRNMFDTILNSLKKL</sequence>
<evidence type="ECO:0000313" key="2">
    <source>
        <dbReference type="Proteomes" id="UP000276407"/>
    </source>
</evidence>